<protein>
    <submittedName>
        <fullName evidence="1">Uncharacterized protein</fullName>
    </submittedName>
</protein>
<dbReference type="AlphaFoldDB" id="A0AAF0AX17"/>
<gene>
    <name evidence="1" type="ORF">SOMG_03428</name>
</gene>
<dbReference type="RefSeq" id="XP_056038091.1">
    <property type="nucleotide sequence ID" value="XM_056182218.1"/>
</dbReference>
<dbReference type="EMBL" id="CP115612">
    <property type="protein sequence ID" value="WBW73848.1"/>
    <property type="molecule type" value="Genomic_DNA"/>
</dbReference>
<organism evidence="1 2">
    <name type="scientific">Schizosaccharomyces osmophilus</name>
    <dbReference type="NCBI Taxonomy" id="2545709"/>
    <lineage>
        <taxon>Eukaryota</taxon>
        <taxon>Fungi</taxon>
        <taxon>Dikarya</taxon>
        <taxon>Ascomycota</taxon>
        <taxon>Taphrinomycotina</taxon>
        <taxon>Schizosaccharomycetes</taxon>
        <taxon>Schizosaccharomycetales</taxon>
        <taxon>Schizosaccharomycetaceae</taxon>
        <taxon>Schizosaccharomyces</taxon>
    </lineage>
</organism>
<dbReference type="GeneID" id="80876907"/>
<dbReference type="KEGG" id="som:SOMG_03428"/>
<evidence type="ECO:0000313" key="2">
    <source>
        <dbReference type="Proteomes" id="UP001212411"/>
    </source>
</evidence>
<keyword evidence="2" id="KW-1185">Reference proteome</keyword>
<dbReference type="Proteomes" id="UP001212411">
    <property type="component" value="Chromosome 2"/>
</dbReference>
<accession>A0AAF0AX17</accession>
<sequence>MGLVALVEQLTKYRSFPKGTWHEGWATLNNILSSGMKIDYFQHYINEHDLLRIKILETFNNCDG</sequence>
<name>A0AAF0AX17_9SCHI</name>
<evidence type="ECO:0000313" key="1">
    <source>
        <dbReference type="EMBL" id="WBW73848.1"/>
    </source>
</evidence>
<reference evidence="1 2" key="1">
    <citation type="journal article" date="2023" name="G3 (Bethesda)">
        <title>A high-quality reference genome for the fission yeast Schizosaccharomyces osmophilus.</title>
        <authorList>
            <person name="Jia G.S."/>
            <person name="Zhang W.C."/>
            <person name="Liang Y."/>
            <person name="Liu X.H."/>
            <person name="Rhind N."/>
            <person name="Pidoux A."/>
            <person name="Brysch-Herzberg M."/>
            <person name="Du L.L."/>
        </authorList>
    </citation>
    <scope>NUCLEOTIDE SEQUENCE [LARGE SCALE GENOMIC DNA]</scope>
    <source>
        <strain evidence="1 2">CBS 15793</strain>
    </source>
</reference>
<proteinExistence type="predicted"/>